<evidence type="ECO:0000313" key="3">
    <source>
        <dbReference type="Proteomes" id="UP000613266"/>
    </source>
</evidence>
<evidence type="ECO:0000259" key="1">
    <source>
        <dbReference type="Pfam" id="PF07728"/>
    </source>
</evidence>
<name>A0A931J3Z3_9BURK</name>
<organism evidence="2 3">
    <name type="scientific">Inhella proteolytica</name>
    <dbReference type="NCBI Taxonomy" id="2795029"/>
    <lineage>
        <taxon>Bacteria</taxon>
        <taxon>Pseudomonadati</taxon>
        <taxon>Pseudomonadota</taxon>
        <taxon>Betaproteobacteria</taxon>
        <taxon>Burkholderiales</taxon>
        <taxon>Sphaerotilaceae</taxon>
        <taxon>Inhella</taxon>
    </lineage>
</organism>
<dbReference type="EMBL" id="JAEDAK010000008">
    <property type="protein sequence ID" value="MBH9577856.1"/>
    <property type="molecule type" value="Genomic_DNA"/>
</dbReference>
<feature type="domain" description="ATPase dynein-related AAA" evidence="1">
    <location>
        <begin position="512"/>
        <end position="595"/>
    </location>
</feature>
<dbReference type="PANTHER" id="PTHR37291">
    <property type="entry name" value="5-METHYLCYTOSINE-SPECIFIC RESTRICTION ENZYME B"/>
    <property type="match status" value="1"/>
</dbReference>
<dbReference type="RefSeq" id="WP_198111624.1">
    <property type="nucleotide sequence ID" value="NZ_JAEDAK010000008.1"/>
</dbReference>
<dbReference type="AlphaFoldDB" id="A0A931J3Z3"/>
<evidence type="ECO:0000313" key="2">
    <source>
        <dbReference type="EMBL" id="MBH9577856.1"/>
    </source>
</evidence>
<sequence length="744" mass="82735">MSSPAQPSSLADRETLWTQFLQRWPLDKLAGMTLRDYNQAGEDDHFCRWLEKRTETLGSIWGGSSLKFGIYSRSSSATKEPSAQKGVMQDEHYGWYAKYGRTAEEAFAAIRALIVQTAQAARAGRLDEVEGIDLWPIVRRKIAFLYQDREHPCILPVYMAPLLRQVWPGPGEPPKDSVALYEGFMNRRGMQPVLAYGDAIWAQVEAAQANVTPTDSDEWEQSELDATSTKGTMPALNQILYGPPGTGKTFATVDAALAILDPGHLAQHHANRAALKARFDALMQQRRIRFVTFHQSFSYEDFVEGLRAQVNDEEQLEYQVEPGVFKQLCDDARTPVAVGSTPVRSNARFWKISIDGTGTSPTRAYCLSHDEARIGWGKTGDLQLLDSGNEYYNSLGTSNRGTLRYFADEVAVGDVMLCIHSADAIAAVGVVTGEYRFEAPSQVPNGLKADYQHVRPVKWLYKGLTLPIGPLNDGAGFVQKTVYRLPRLNWPDLLAHLESHGYQSADGQAPAATSSASPYVLLIDEINRGNISRIFGELITLIEPSKRAGASEALEVVLPYSKRPFSVPQNVYLIGTMNTADRSLTAMDVALRRRFVFKAMPPRPELLEGLEVEGVPVDRLLAVMNQRIEALLDRDHCLGHAYFMPLQQEPTLGRLAEVFRNQVLPLLQEYFFDDWQRIQWVLNDHRKPAAFRFVSGQAVDVEALFGSDVNVARSPTAWSVNAAAFGHAESYLGVIDHAGVLDAE</sequence>
<dbReference type="Gene3D" id="3.40.50.300">
    <property type="entry name" value="P-loop containing nucleotide triphosphate hydrolases"/>
    <property type="match status" value="1"/>
</dbReference>
<dbReference type="GO" id="GO:0005524">
    <property type="term" value="F:ATP binding"/>
    <property type="evidence" value="ECO:0007669"/>
    <property type="project" value="InterPro"/>
</dbReference>
<reference evidence="2" key="1">
    <citation type="submission" date="2020-12" db="EMBL/GenBank/DDBJ databases">
        <title>The genome sequence of Inhella sp. 1Y17.</title>
        <authorList>
            <person name="Liu Y."/>
        </authorList>
    </citation>
    <scope>NUCLEOTIDE SEQUENCE</scope>
    <source>
        <strain evidence="2">1Y17</strain>
    </source>
</reference>
<dbReference type="InterPro" id="IPR011704">
    <property type="entry name" value="ATPase_dyneun-rel_AAA"/>
</dbReference>
<dbReference type="SUPFAM" id="SSF52540">
    <property type="entry name" value="P-loop containing nucleoside triphosphate hydrolases"/>
    <property type="match status" value="1"/>
</dbReference>
<accession>A0A931J3Z3</accession>
<dbReference type="InterPro" id="IPR052934">
    <property type="entry name" value="Methyl-DNA_Rec/Restrict_Enz"/>
</dbReference>
<gene>
    <name evidence="2" type="ORF">I7X39_13205</name>
</gene>
<keyword evidence="3" id="KW-1185">Reference proteome</keyword>
<dbReference type="InterPro" id="IPR027417">
    <property type="entry name" value="P-loop_NTPase"/>
</dbReference>
<comment type="caution">
    <text evidence="2">The sequence shown here is derived from an EMBL/GenBank/DDBJ whole genome shotgun (WGS) entry which is preliminary data.</text>
</comment>
<proteinExistence type="predicted"/>
<protein>
    <submittedName>
        <fullName evidence="2">AAA family ATPase</fullName>
    </submittedName>
</protein>
<dbReference type="PANTHER" id="PTHR37291:SF1">
    <property type="entry name" value="TYPE IV METHYL-DIRECTED RESTRICTION ENZYME ECOKMCRB SUBUNIT"/>
    <property type="match status" value="1"/>
</dbReference>
<dbReference type="Pfam" id="PF07728">
    <property type="entry name" value="AAA_5"/>
    <property type="match status" value="1"/>
</dbReference>
<dbReference type="GO" id="GO:0016887">
    <property type="term" value="F:ATP hydrolysis activity"/>
    <property type="evidence" value="ECO:0007669"/>
    <property type="project" value="InterPro"/>
</dbReference>
<dbReference type="Proteomes" id="UP000613266">
    <property type="component" value="Unassembled WGS sequence"/>
</dbReference>